<dbReference type="Proteomes" id="UP001200513">
    <property type="component" value="Chromosome"/>
</dbReference>
<dbReference type="GO" id="GO:0000287">
    <property type="term" value="F:magnesium ion binding"/>
    <property type="evidence" value="ECO:0007669"/>
    <property type="project" value="InterPro"/>
</dbReference>
<feature type="coiled-coil region" evidence="10">
    <location>
        <begin position="146"/>
        <end position="173"/>
    </location>
</feature>
<keyword evidence="10" id="KW-0175">Coiled coil</keyword>
<dbReference type="InterPro" id="IPR013815">
    <property type="entry name" value="ATP_grasp_subdomain_1"/>
</dbReference>
<name>A0A9Y1FQI2_9ARCH</name>
<dbReference type="Pfam" id="PF06973">
    <property type="entry name" value="DUF1297"/>
    <property type="match status" value="1"/>
</dbReference>
<evidence type="ECO:0000256" key="4">
    <source>
        <dbReference type="ARBA" id="ARBA00022723"/>
    </source>
</evidence>
<keyword evidence="4" id="KW-0479">Metal-binding</keyword>
<keyword evidence="9" id="KW-0464">Manganese</keyword>
<evidence type="ECO:0000259" key="12">
    <source>
        <dbReference type="Pfam" id="PF06973"/>
    </source>
</evidence>
<dbReference type="InterPro" id="IPR016185">
    <property type="entry name" value="PreATP-grasp_dom_sf"/>
</dbReference>
<dbReference type="InterPro" id="IPR010672">
    <property type="entry name" value="IMP_biosynth_PurP_N"/>
</dbReference>
<dbReference type="InterPro" id="IPR023656">
    <property type="entry name" value="IMP_biosynth_PurP"/>
</dbReference>
<dbReference type="Pfam" id="PF06849">
    <property type="entry name" value="DUF1246"/>
    <property type="match status" value="1"/>
</dbReference>
<evidence type="ECO:0000256" key="7">
    <source>
        <dbReference type="ARBA" id="ARBA00022840"/>
    </source>
</evidence>
<dbReference type="PIRSF" id="PIRSF004602">
    <property type="entry name" value="ATPgrasp_PurP"/>
    <property type="match status" value="1"/>
</dbReference>
<dbReference type="Gene3D" id="3.30.1490.20">
    <property type="entry name" value="ATP-grasp fold, A domain"/>
    <property type="match status" value="1"/>
</dbReference>
<dbReference type="GO" id="GO:0005524">
    <property type="term" value="F:ATP binding"/>
    <property type="evidence" value="ECO:0007669"/>
    <property type="project" value="UniProtKB-KW"/>
</dbReference>
<protein>
    <submittedName>
        <fullName evidence="13">Formate--phosphoribosylaminoimidazolecarboxamide ligase</fullName>
    </submittedName>
</protein>
<organism evidence="13">
    <name type="scientific">Candidatus Heimdallarchaeum endolithica</name>
    <dbReference type="NCBI Taxonomy" id="2876572"/>
    <lineage>
        <taxon>Archaea</taxon>
        <taxon>Promethearchaeati</taxon>
        <taxon>Candidatus Heimdallarchaeota</taxon>
        <taxon>Candidatus Heimdallarchaeia (ex Rinke et al. 2021) (nom. nud.)</taxon>
        <taxon>Candidatus Heimdallarchaeales</taxon>
        <taxon>Candidatus Heimdallarchaeaceae</taxon>
        <taxon>Candidatus Heimdallarchaeum</taxon>
    </lineage>
</organism>
<keyword evidence="7" id="KW-0067">ATP-binding</keyword>
<reference evidence="13" key="1">
    <citation type="journal article" date="2022" name="Nat. Microbiol.">
        <title>Unique mobile elements and scalable gene flow at the prokaryote-eukaryote boundary revealed by circularized Asgard archaea genomes.</title>
        <authorList>
            <person name="Wu F."/>
            <person name="Speth D.R."/>
            <person name="Philosof A."/>
            <person name="Cremiere A."/>
            <person name="Narayanan A."/>
            <person name="Barco R.A."/>
            <person name="Connon S.A."/>
            <person name="Amend J.P."/>
            <person name="Antoshechkin I.A."/>
            <person name="Orphan V.J."/>
        </authorList>
    </citation>
    <scope>NUCLEOTIDE SEQUENCE</scope>
    <source>
        <strain evidence="13">PR6</strain>
    </source>
</reference>
<dbReference type="GO" id="GO:0016879">
    <property type="term" value="F:ligase activity, forming carbon-nitrogen bonds"/>
    <property type="evidence" value="ECO:0007669"/>
    <property type="project" value="InterPro"/>
</dbReference>
<evidence type="ECO:0000256" key="9">
    <source>
        <dbReference type="ARBA" id="ARBA00023211"/>
    </source>
</evidence>
<comment type="cofactor">
    <cofactor evidence="1">
        <name>Mn(2+)</name>
        <dbReference type="ChEBI" id="CHEBI:29035"/>
    </cofactor>
</comment>
<evidence type="ECO:0000256" key="10">
    <source>
        <dbReference type="SAM" id="Coils"/>
    </source>
</evidence>
<evidence type="ECO:0000256" key="2">
    <source>
        <dbReference type="ARBA" id="ARBA00001946"/>
    </source>
</evidence>
<evidence type="ECO:0000259" key="11">
    <source>
        <dbReference type="Pfam" id="PF06849"/>
    </source>
</evidence>
<gene>
    <name evidence="13" type="ORF">K9W46_07160</name>
</gene>
<dbReference type="EMBL" id="CP084167">
    <property type="protein sequence ID" value="UJG44951.1"/>
    <property type="molecule type" value="Genomic_DNA"/>
</dbReference>
<sequence>MIISTVGSHSALQILYGAKKESFSTKVYCLKGNEKLYRRYPVADQIVTVDSYIDLLDIKYENEEIFVPHGSIISTLEKRALDIPIPMIGNREGMYWEMVREKNLELLKKANIRTPYTYKPEEIDKLCIVKFPGAKGGDGYFLCSSYQEFEEKIGELIKEKKVSEEEASNAQIQEYIVGVTMYPHYFYSPIYDRVELLGIDRRYETNVDALGRLSQSHSKISPTYTVVGNQPLIARESFLHKLLDYGDLLREVSVDSFHPGLIGPYCIEMALTDKEIVAFEFTSRIVAGTSLYISGSLYSKILFDEEMSMGRRIAREIKLAKEQNRLDDIIS</sequence>
<dbReference type="PANTHER" id="PTHR38147:SF2">
    <property type="entry name" value="5-FORMAMINOIMIDAZOLE-4-CARBOXAMIDE-1-(BETA)-D-RIBOFURANOSYL 5'-MONOPHOSPHATE SYNTHETASE"/>
    <property type="match status" value="1"/>
</dbReference>
<keyword evidence="3 13" id="KW-0436">Ligase</keyword>
<feature type="domain" description="IMP biosynthesis enzyme PurP N-terminal" evidence="11">
    <location>
        <begin position="3"/>
        <end position="117"/>
    </location>
</feature>
<dbReference type="AlphaFoldDB" id="A0A9Y1FQI2"/>
<dbReference type="Gene3D" id="3.40.50.20">
    <property type="match status" value="1"/>
</dbReference>
<dbReference type="SUPFAM" id="SSF52440">
    <property type="entry name" value="PreATP-grasp domain"/>
    <property type="match status" value="1"/>
</dbReference>
<keyword evidence="6" id="KW-0658">Purine biosynthesis</keyword>
<accession>A0A9Y1FQI2</accession>
<dbReference type="Gene3D" id="3.30.470.20">
    <property type="entry name" value="ATP-grasp fold, B domain"/>
    <property type="match status" value="1"/>
</dbReference>
<evidence type="ECO:0000256" key="6">
    <source>
        <dbReference type="ARBA" id="ARBA00022755"/>
    </source>
</evidence>
<keyword evidence="5" id="KW-0547">Nucleotide-binding</keyword>
<evidence type="ECO:0000313" key="13">
    <source>
        <dbReference type="EMBL" id="UJG44951.1"/>
    </source>
</evidence>
<dbReference type="PANTHER" id="PTHR38147">
    <property type="entry name" value="5-FORMAMINOIMIDAZOLE-4-CARBOXAMIDE-1-(BETA)-D-RIBOFURANOSYL 5'-MONOPHOSPHATE SYNTHETASE-RELATED"/>
    <property type="match status" value="1"/>
</dbReference>
<evidence type="ECO:0000256" key="3">
    <source>
        <dbReference type="ARBA" id="ARBA00022598"/>
    </source>
</evidence>
<dbReference type="SUPFAM" id="SSF56059">
    <property type="entry name" value="Glutathione synthetase ATP-binding domain-like"/>
    <property type="match status" value="1"/>
</dbReference>
<evidence type="ECO:0000256" key="5">
    <source>
        <dbReference type="ARBA" id="ARBA00022741"/>
    </source>
</evidence>
<comment type="cofactor">
    <cofactor evidence="2">
        <name>Mg(2+)</name>
        <dbReference type="ChEBI" id="CHEBI:18420"/>
    </cofactor>
</comment>
<dbReference type="InterPro" id="IPR009720">
    <property type="entry name" value="IMP_biosynth_PurP_C"/>
</dbReference>
<feature type="domain" description="IMP biosynthesis enzyme PurP C-terminal" evidence="12">
    <location>
        <begin position="148"/>
        <end position="330"/>
    </location>
</feature>
<evidence type="ECO:0000256" key="1">
    <source>
        <dbReference type="ARBA" id="ARBA00001936"/>
    </source>
</evidence>
<evidence type="ECO:0000256" key="8">
    <source>
        <dbReference type="ARBA" id="ARBA00022842"/>
    </source>
</evidence>
<keyword evidence="8" id="KW-0460">Magnesium</keyword>
<dbReference type="GO" id="GO:0006188">
    <property type="term" value="P:IMP biosynthetic process"/>
    <property type="evidence" value="ECO:0007669"/>
    <property type="project" value="InterPro"/>
</dbReference>
<proteinExistence type="predicted"/>